<protein>
    <recommendedName>
        <fullName evidence="3">Integrase</fullName>
    </recommendedName>
</protein>
<organism evidence="1 2">
    <name type="scientific">Xanthomonas phage pXoo2106</name>
    <dbReference type="NCBI Taxonomy" id="2970483"/>
    <lineage>
        <taxon>Viruses</taxon>
        <taxon>Duplodnaviria</taxon>
        <taxon>Heunggongvirae</taxon>
        <taxon>Uroviricota</taxon>
        <taxon>Caudoviricetes</taxon>
        <taxon>Autographivirales</taxon>
        <taxon>Autonotataviridae</taxon>
        <taxon>Gujervirinae</taxon>
        <taxon>Pradovirus</taxon>
        <taxon>Pradovirus pXoo2106</taxon>
    </lineage>
</organism>
<keyword evidence="2" id="KW-1185">Reference proteome</keyword>
<accession>A0AAX3C0Q4</accession>
<evidence type="ECO:0000313" key="1">
    <source>
        <dbReference type="EMBL" id="UUR56219.1"/>
    </source>
</evidence>
<dbReference type="Proteomes" id="UP001165482">
    <property type="component" value="Segment"/>
</dbReference>
<reference evidence="1" key="1">
    <citation type="submission" date="2022-07" db="EMBL/GenBank/DDBJ databases">
        <authorList>
            <person name="Liu M."/>
        </authorList>
    </citation>
    <scope>NUCLEOTIDE SEQUENCE</scope>
</reference>
<gene>
    <name evidence="1" type="ORF">pXoo2106_04</name>
</gene>
<evidence type="ECO:0008006" key="3">
    <source>
        <dbReference type="Google" id="ProtNLM"/>
    </source>
</evidence>
<dbReference type="EMBL" id="ON960072">
    <property type="protein sequence ID" value="UUR56219.1"/>
    <property type="molecule type" value="Genomic_DNA"/>
</dbReference>
<proteinExistence type="predicted"/>
<sequence>METIKMQLGVTAREASLLRSALHIACALTAKARPLDNQGLADEFSALHAEFRDNDVELFEDRAIIEFEESVLDAVRHAVNALTVPYGGRGMQPDLFSRPLTVGYGMRELDFAAIEARVLACLLNPTPPIVLDASQLPFEFKGTVTGRTVLPGAAMPDNVPRKLPDVLMDDQSARHVALTASQTGLVNKAEPKGWIVQFNLRHGSIALANWAQVRELGLPQRSRNAAYRMLKARAKAQGIAEDAYRVVPAGTPDGPEKDRGFYTAEFFTKHALRQHQLGWHTSSVRGLHGTFPTAQAARNAIDQHVKDSGATASRYRVKWHKNVA</sequence>
<name>A0AAX3C0Q4_9CAUD</name>
<evidence type="ECO:0000313" key="2">
    <source>
        <dbReference type="Proteomes" id="UP001165482"/>
    </source>
</evidence>